<dbReference type="InterPro" id="IPR014182">
    <property type="entry name" value="ADH_Zn_typ-1"/>
</dbReference>
<dbReference type="PANTHER" id="PTHR44154">
    <property type="entry name" value="QUINONE OXIDOREDUCTASE"/>
    <property type="match status" value="1"/>
</dbReference>
<proteinExistence type="inferred from homology"/>
<dbReference type="InterPro" id="IPR051603">
    <property type="entry name" value="Zinc-ADH_QOR/CCCR"/>
</dbReference>
<evidence type="ECO:0000259" key="4">
    <source>
        <dbReference type="SMART" id="SM00829"/>
    </source>
</evidence>
<organism evidence="5 6">
    <name type="scientific">Pseudidiomarina planktonica</name>
    <dbReference type="NCBI Taxonomy" id="1323738"/>
    <lineage>
        <taxon>Bacteria</taxon>
        <taxon>Pseudomonadati</taxon>
        <taxon>Pseudomonadota</taxon>
        <taxon>Gammaproteobacteria</taxon>
        <taxon>Alteromonadales</taxon>
        <taxon>Idiomarinaceae</taxon>
        <taxon>Pseudidiomarina</taxon>
    </lineage>
</organism>
<dbReference type="SUPFAM" id="SSF50129">
    <property type="entry name" value="GroES-like"/>
    <property type="match status" value="1"/>
</dbReference>
<dbReference type="InterPro" id="IPR013154">
    <property type="entry name" value="ADH-like_N"/>
</dbReference>
<dbReference type="SMART" id="SM00829">
    <property type="entry name" value="PKS_ER"/>
    <property type="match status" value="1"/>
</dbReference>
<comment type="similarity">
    <text evidence="2">Belongs to the zinc-containing alcohol dehydrogenase family. Quinone oxidoreductase subfamily.</text>
</comment>
<keyword evidence="6" id="KW-1185">Reference proteome</keyword>
<dbReference type="OrthoDB" id="9785812at2"/>
<evidence type="ECO:0000313" key="6">
    <source>
        <dbReference type="Proteomes" id="UP000194450"/>
    </source>
</evidence>
<dbReference type="CDD" id="cd08252">
    <property type="entry name" value="AL_MDR"/>
    <property type="match status" value="1"/>
</dbReference>
<dbReference type="Gene3D" id="3.40.50.720">
    <property type="entry name" value="NAD(P)-binding Rossmann-like Domain"/>
    <property type="match status" value="1"/>
</dbReference>
<dbReference type="Pfam" id="PF13602">
    <property type="entry name" value="ADH_zinc_N_2"/>
    <property type="match status" value="1"/>
</dbReference>
<dbReference type="SUPFAM" id="SSF51735">
    <property type="entry name" value="NAD(P)-binding Rossmann-fold domains"/>
    <property type="match status" value="1"/>
</dbReference>
<feature type="region of interest" description="Disordered" evidence="3">
    <location>
        <begin position="1"/>
        <end position="29"/>
    </location>
</feature>
<dbReference type="Pfam" id="PF08240">
    <property type="entry name" value="ADH_N"/>
    <property type="match status" value="1"/>
</dbReference>
<name>A0A1Y6EQG3_9GAMM</name>
<keyword evidence="2" id="KW-0479">Metal-binding</keyword>
<dbReference type="PANTHER" id="PTHR44154:SF1">
    <property type="entry name" value="QUINONE OXIDOREDUCTASE"/>
    <property type="match status" value="1"/>
</dbReference>
<dbReference type="InterPro" id="IPR020843">
    <property type="entry name" value="ER"/>
</dbReference>
<dbReference type="InterPro" id="IPR036291">
    <property type="entry name" value="NAD(P)-bd_dom_sf"/>
</dbReference>
<evidence type="ECO:0000313" key="5">
    <source>
        <dbReference type="EMBL" id="SMQ64914.1"/>
    </source>
</evidence>
<dbReference type="InterPro" id="IPR011032">
    <property type="entry name" value="GroES-like_sf"/>
</dbReference>
<dbReference type="GO" id="GO:0008270">
    <property type="term" value="F:zinc ion binding"/>
    <property type="evidence" value="ECO:0007669"/>
    <property type="project" value="InterPro"/>
</dbReference>
<accession>A0A1Y6EQG3</accession>
<dbReference type="GO" id="GO:0016491">
    <property type="term" value="F:oxidoreductase activity"/>
    <property type="evidence" value="ECO:0007669"/>
    <property type="project" value="UniProtKB-KW"/>
</dbReference>
<keyword evidence="1" id="KW-0521">NADP</keyword>
<gene>
    <name evidence="5" type="ORF">SAMN06297229_1135</name>
</gene>
<evidence type="ECO:0000256" key="2">
    <source>
        <dbReference type="RuleBase" id="RU364000"/>
    </source>
</evidence>
<reference evidence="6" key="1">
    <citation type="submission" date="2017-04" db="EMBL/GenBank/DDBJ databases">
        <authorList>
            <person name="Varghese N."/>
            <person name="Submissions S."/>
        </authorList>
    </citation>
    <scope>NUCLEOTIDE SEQUENCE [LARGE SCALE GENOMIC DNA]</scope>
</reference>
<keyword evidence="2" id="KW-0862">Zinc</keyword>
<dbReference type="Proteomes" id="UP000194450">
    <property type="component" value="Unassembled WGS sequence"/>
</dbReference>
<dbReference type="AlphaFoldDB" id="A0A1Y6EQG3"/>
<dbReference type="Gene3D" id="3.90.180.10">
    <property type="entry name" value="Medium-chain alcohol dehydrogenases, catalytic domain"/>
    <property type="match status" value="1"/>
</dbReference>
<evidence type="ECO:0000256" key="1">
    <source>
        <dbReference type="ARBA" id="ARBA00022857"/>
    </source>
</evidence>
<sequence>MKAIGYQQSLPADNPQSLQDIELDKPKPGPRDVLVKIKAIAVNPVDTKIRMRIAPDHGSHKVIGWDASGEVVAVGNEVTNYKIGDEVWYAGDLNRPGCNAQYQVVDERIVGRKPSSLSHAEAAALPLTTITAWELLFERLQVPTNKPAILLVTGAAGGVGSILVQLAKQLTQATVVATASRPETKAWVQELGADVVLDHSNPLSEELAKHKLTDVTHVASLTHTAEHFAELVKMLRPQGRLALIDDPTEPLDISSMKQKSLSLHWEFMYTRSLFQTDDMDSQRKLLNEVATLVDAGKIKTTLGQHLGVINAENLRRAHQQLEQHTAIGKLVLEGFDS</sequence>
<evidence type="ECO:0000256" key="3">
    <source>
        <dbReference type="SAM" id="MobiDB-lite"/>
    </source>
</evidence>
<dbReference type="EMBL" id="FXWH01000001">
    <property type="protein sequence ID" value="SMQ64914.1"/>
    <property type="molecule type" value="Genomic_DNA"/>
</dbReference>
<dbReference type="RefSeq" id="WP_086434244.1">
    <property type="nucleotide sequence ID" value="NZ_FXWH01000001.1"/>
</dbReference>
<feature type="domain" description="Enoyl reductase (ER)" evidence="4">
    <location>
        <begin position="16"/>
        <end position="332"/>
    </location>
</feature>
<dbReference type="NCBIfam" id="TIGR02817">
    <property type="entry name" value="adh_fam_1"/>
    <property type="match status" value="1"/>
</dbReference>
<keyword evidence="2" id="KW-0560">Oxidoreductase</keyword>
<protein>
    <recommendedName>
        <fullName evidence="2">Zinc-type alcohol dehydrogenase-like protein</fullName>
    </recommendedName>
</protein>
<feature type="compositionally biased region" description="Polar residues" evidence="3">
    <location>
        <begin position="1"/>
        <end position="19"/>
    </location>
</feature>